<dbReference type="PROSITE" id="PS50928">
    <property type="entry name" value="ABC_TM1"/>
    <property type="match status" value="1"/>
</dbReference>
<comment type="similarity">
    <text evidence="2">Belongs to the binding-protein-dependent transport system permease family. CysTW subfamily.</text>
</comment>
<evidence type="ECO:0000256" key="5">
    <source>
        <dbReference type="ARBA" id="ARBA00022519"/>
    </source>
</evidence>
<evidence type="ECO:0000256" key="2">
    <source>
        <dbReference type="ARBA" id="ARBA00007069"/>
    </source>
</evidence>
<feature type="transmembrane region" description="Helical" evidence="9">
    <location>
        <begin position="140"/>
        <end position="159"/>
    </location>
</feature>
<feature type="transmembrane region" description="Helical" evidence="9">
    <location>
        <begin position="234"/>
        <end position="254"/>
    </location>
</feature>
<dbReference type="GO" id="GO:0005886">
    <property type="term" value="C:plasma membrane"/>
    <property type="evidence" value="ECO:0007669"/>
    <property type="project" value="UniProtKB-SubCell"/>
</dbReference>
<keyword evidence="6 9" id="KW-0812">Transmembrane</keyword>
<dbReference type="Gene3D" id="1.10.3720.10">
    <property type="entry name" value="MetI-like"/>
    <property type="match status" value="1"/>
</dbReference>
<feature type="transmembrane region" description="Helical" evidence="9">
    <location>
        <begin position="20"/>
        <end position="40"/>
    </location>
</feature>
<keyword evidence="4" id="KW-1003">Cell membrane</keyword>
<dbReference type="STRING" id="642227.HA49_14620"/>
<dbReference type="GO" id="GO:0042918">
    <property type="term" value="P:alkanesulfonate transmembrane transport"/>
    <property type="evidence" value="ECO:0007669"/>
    <property type="project" value="UniProtKB-ARBA"/>
</dbReference>
<feature type="transmembrane region" description="Helical" evidence="9">
    <location>
        <begin position="81"/>
        <end position="103"/>
    </location>
</feature>
<dbReference type="OrthoDB" id="8138334at2"/>
<proteinExistence type="inferred from homology"/>
<keyword evidence="8 9" id="KW-0472">Membrane</keyword>
<keyword evidence="7 9" id="KW-1133">Transmembrane helix</keyword>
<evidence type="ECO:0000313" key="12">
    <source>
        <dbReference type="Proteomes" id="UP000029577"/>
    </source>
</evidence>
<dbReference type="InterPro" id="IPR035906">
    <property type="entry name" value="MetI-like_sf"/>
</dbReference>
<dbReference type="Pfam" id="PF00528">
    <property type="entry name" value="BPD_transp_1"/>
    <property type="match status" value="1"/>
</dbReference>
<feature type="domain" description="ABC transmembrane type-1" evidence="10">
    <location>
        <begin position="74"/>
        <end position="258"/>
    </location>
</feature>
<evidence type="ECO:0000256" key="8">
    <source>
        <dbReference type="ARBA" id="ARBA00023136"/>
    </source>
</evidence>
<dbReference type="PANTHER" id="PTHR30151">
    <property type="entry name" value="ALKANE SULFONATE ABC TRANSPORTER-RELATED, MEMBRANE SUBUNIT"/>
    <property type="match status" value="1"/>
</dbReference>
<dbReference type="Proteomes" id="UP000029577">
    <property type="component" value="Unassembled WGS sequence"/>
</dbReference>
<name>A0A095VBF0_9GAMM</name>
<reference evidence="11" key="1">
    <citation type="submission" date="2014-12" db="EMBL/GenBank/DDBJ databases">
        <title>The draft genome of the Tatumella morbirosei type strain, LMG23360T isolated from pineapple rot.</title>
        <authorList>
            <person name="Smits T.H."/>
            <person name="Palmer M."/>
            <person name="Venter S.N."/>
            <person name="Duffy B."/>
            <person name="Steenkamp E.T."/>
            <person name="Chan W.Y."/>
            <person name="Coutinho T.A."/>
            <person name="Coetzee M.P."/>
            <person name="De Maayer P."/>
        </authorList>
    </citation>
    <scope>NUCLEOTIDE SEQUENCE [LARGE SCALE GENOMIC DNA]</scope>
    <source>
        <strain evidence="11">LMG 23360</strain>
    </source>
</reference>
<evidence type="ECO:0000256" key="3">
    <source>
        <dbReference type="ARBA" id="ARBA00022448"/>
    </source>
</evidence>
<evidence type="ECO:0000313" key="11">
    <source>
        <dbReference type="EMBL" id="KGD72025.1"/>
    </source>
</evidence>
<dbReference type="CDD" id="cd06261">
    <property type="entry name" value="TM_PBP2"/>
    <property type="match status" value="1"/>
</dbReference>
<keyword evidence="5" id="KW-0997">Cell inner membrane</keyword>
<protein>
    <submittedName>
        <fullName evidence="11">Nitrate transport permease nrtB</fullName>
    </submittedName>
</protein>
<dbReference type="RefSeq" id="WP_038021218.1">
    <property type="nucleotide sequence ID" value="NZ_JPKR02000003.1"/>
</dbReference>
<feature type="transmembrane region" description="Helical" evidence="9">
    <location>
        <begin position="115"/>
        <end position="134"/>
    </location>
</feature>
<accession>A0A095VBF0</accession>
<dbReference type="SUPFAM" id="SSF161098">
    <property type="entry name" value="MetI-like"/>
    <property type="match status" value="1"/>
</dbReference>
<dbReference type="AlphaFoldDB" id="A0A095VBF0"/>
<sequence length="268" mass="30192">MSTKPRRASLWRIRSEIPGYLKIVLAAAGILSPLVIWIIYSQFNLVDPLFLPSPLNVISAIGNWYSVNNMPDDFSISLERVMGGFFLSSAIAIPLALMMGTFTPLRAFFEPLIDFIRYMPAAAFIPLVMLWFGIDEWAKVMIIFIGTFFQMVLMLAENIRNVPTTQIEASQTMGATRFEIIRYVLLPSASPTMLDTLRITCGWAWTYLVVAELVAANSGLGYKIILAQRYMQTNMIFSGIIIIGIIGLLTDQLFRLLSRILFRWKSGA</sequence>
<comment type="subcellular location">
    <subcellularLocation>
        <location evidence="1">Cell inner membrane</location>
        <topology evidence="1">Multi-pass membrane protein</topology>
    </subcellularLocation>
    <subcellularLocation>
        <location evidence="9">Cell membrane</location>
        <topology evidence="9">Multi-pass membrane protein</topology>
    </subcellularLocation>
</comment>
<evidence type="ECO:0000256" key="4">
    <source>
        <dbReference type="ARBA" id="ARBA00022475"/>
    </source>
</evidence>
<dbReference type="FunFam" id="1.10.3720.10:FF:000003">
    <property type="entry name" value="Aliphatic sulfonate ABC transporter permease"/>
    <property type="match status" value="1"/>
</dbReference>
<feature type="transmembrane region" description="Helical" evidence="9">
    <location>
        <begin position="203"/>
        <end position="222"/>
    </location>
</feature>
<organism evidence="11 12">
    <name type="scientific">Tatumella morbirosei</name>
    <dbReference type="NCBI Taxonomy" id="642227"/>
    <lineage>
        <taxon>Bacteria</taxon>
        <taxon>Pseudomonadati</taxon>
        <taxon>Pseudomonadota</taxon>
        <taxon>Gammaproteobacteria</taxon>
        <taxon>Enterobacterales</taxon>
        <taxon>Erwiniaceae</taxon>
        <taxon>Tatumella</taxon>
    </lineage>
</organism>
<evidence type="ECO:0000256" key="6">
    <source>
        <dbReference type="ARBA" id="ARBA00022692"/>
    </source>
</evidence>
<dbReference type="PANTHER" id="PTHR30151:SF0">
    <property type="entry name" value="ABC TRANSPORTER PERMEASE PROTEIN MJ0413-RELATED"/>
    <property type="match status" value="1"/>
</dbReference>
<gene>
    <name evidence="11" type="ORF">HA49_14620</name>
</gene>
<keyword evidence="3 9" id="KW-0813">Transport</keyword>
<evidence type="ECO:0000256" key="1">
    <source>
        <dbReference type="ARBA" id="ARBA00004429"/>
    </source>
</evidence>
<evidence type="ECO:0000256" key="7">
    <source>
        <dbReference type="ARBA" id="ARBA00022989"/>
    </source>
</evidence>
<evidence type="ECO:0000259" key="10">
    <source>
        <dbReference type="PROSITE" id="PS50928"/>
    </source>
</evidence>
<dbReference type="EMBL" id="JPKR02000003">
    <property type="protein sequence ID" value="KGD72025.1"/>
    <property type="molecule type" value="Genomic_DNA"/>
</dbReference>
<evidence type="ECO:0000256" key="9">
    <source>
        <dbReference type="RuleBase" id="RU363032"/>
    </source>
</evidence>
<comment type="caution">
    <text evidence="11">The sequence shown here is derived from an EMBL/GenBank/DDBJ whole genome shotgun (WGS) entry which is preliminary data.</text>
</comment>
<dbReference type="eggNOG" id="COG0600">
    <property type="taxonomic scope" value="Bacteria"/>
</dbReference>
<dbReference type="InterPro" id="IPR000515">
    <property type="entry name" value="MetI-like"/>
</dbReference>
<keyword evidence="12" id="KW-1185">Reference proteome</keyword>